<dbReference type="GO" id="GO:0047632">
    <property type="term" value="F:agmatine deiminase activity"/>
    <property type="evidence" value="ECO:0007669"/>
    <property type="project" value="TreeGrafter"/>
</dbReference>
<dbReference type="EMBL" id="VNHX01000004">
    <property type="protein sequence ID" value="TYP96865.1"/>
    <property type="molecule type" value="Genomic_DNA"/>
</dbReference>
<keyword evidence="1" id="KW-0378">Hydrolase</keyword>
<keyword evidence="3" id="KW-1185">Reference proteome</keyword>
<proteinExistence type="predicted"/>
<dbReference type="InterPro" id="IPR007466">
    <property type="entry name" value="Peptidyl-Arg-deiminase_porph"/>
</dbReference>
<dbReference type="RefSeq" id="WP_148907791.1">
    <property type="nucleotide sequence ID" value="NZ_VNHX01000004.1"/>
</dbReference>
<dbReference type="Gene3D" id="3.75.10.10">
    <property type="entry name" value="L-arginine/glycine Amidinotransferase, Chain A"/>
    <property type="match status" value="1"/>
</dbReference>
<dbReference type="SUPFAM" id="SSF55909">
    <property type="entry name" value="Pentein"/>
    <property type="match status" value="1"/>
</dbReference>
<comment type="caution">
    <text evidence="2">The sequence shown here is derived from an EMBL/GenBank/DDBJ whole genome shotgun (WGS) entry which is preliminary data.</text>
</comment>
<name>A0A5S5DMA8_9SPHI</name>
<dbReference type="PANTHER" id="PTHR31377">
    <property type="entry name" value="AGMATINE DEIMINASE-RELATED"/>
    <property type="match status" value="1"/>
</dbReference>
<evidence type="ECO:0000313" key="3">
    <source>
        <dbReference type="Proteomes" id="UP000325105"/>
    </source>
</evidence>
<evidence type="ECO:0000313" key="2">
    <source>
        <dbReference type="EMBL" id="TYP96865.1"/>
    </source>
</evidence>
<reference evidence="2 3" key="1">
    <citation type="submission" date="2019-07" db="EMBL/GenBank/DDBJ databases">
        <title>Genomic Encyclopedia of Archaeal and Bacterial Type Strains, Phase II (KMG-II): from individual species to whole genera.</title>
        <authorList>
            <person name="Goeker M."/>
        </authorList>
    </citation>
    <scope>NUCLEOTIDE SEQUENCE [LARGE SCALE GENOMIC DNA]</scope>
    <source>
        <strain evidence="2 3">DSM 18850</strain>
    </source>
</reference>
<gene>
    <name evidence="2" type="ORF">BC792_10488</name>
</gene>
<sequence>MSQNKPFSLSIFEKSPKSLGFSFPAEWAKQEAMWLSWPHKEASWPGKIDSIYAPYCEFIKVVADGQLVRINVADKQMQDFATEELRKAGANLANIAFFFHPTNDAWCRDHGPAFVVNKQTGEKAVVDWGYNAWGGKYPPYDLDDVVPTKIAKHFGWQLFTPDIVMEGGSVEFNGAGTVLTTTACLLNKNRNPHLNKEQIELYLKEFYGQDQVLWLGDGIVGDDTDGHIDDITRFVNENTVVTVVEENPDDENYAILQENLRQLKTLRLPNGEPLNIVEIPMPAPVIYEDTRLPASYANFYIANDVVVVPVFNDPNDQRALNILQGCFPSRKVVGINSVDIIWGLGSFHCLSQQEPANGDMALHHQLSEKKRGNSNPNV</sequence>
<dbReference type="AlphaFoldDB" id="A0A5S5DMA8"/>
<dbReference type="PANTHER" id="PTHR31377:SF0">
    <property type="entry name" value="AGMATINE DEIMINASE-RELATED"/>
    <property type="match status" value="1"/>
</dbReference>
<evidence type="ECO:0000256" key="1">
    <source>
        <dbReference type="ARBA" id="ARBA00022801"/>
    </source>
</evidence>
<organism evidence="2 3">
    <name type="scientific">Sphingobacterium allocomposti</name>
    <dbReference type="NCBI Taxonomy" id="415956"/>
    <lineage>
        <taxon>Bacteria</taxon>
        <taxon>Pseudomonadati</taxon>
        <taxon>Bacteroidota</taxon>
        <taxon>Sphingobacteriia</taxon>
        <taxon>Sphingobacteriales</taxon>
        <taxon>Sphingobacteriaceae</taxon>
        <taxon>Sphingobacterium</taxon>
    </lineage>
</organism>
<dbReference type="GO" id="GO:0009446">
    <property type="term" value="P:putrescine biosynthetic process"/>
    <property type="evidence" value="ECO:0007669"/>
    <property type="project" value="InterPro"/>
</dbReference>
<dbReference type="Pfam" id="PF04371">
    <property type="entry name" value="PAD_porph"/>
    <property type="match status" value="1"/>
</dbReference>
<accession>A0A5S5DMA8</accession>
<dbReference type="OrthoDB" id="9808013at2"/>
<protein>
    <submittedName>
        <fullName evidence="2">Agmatine deiminase</fullName>
    </submittedName>
</protein>
<dbReference type="Proteomes" id="UP000325105">
    <property type="component" value="Unassembled WGS sequence"/>
</dbReference>
<dbReference type="GO" id="GO:0004668">
    <property type="term" value="F:protein-arginine deiminase activity"/>
    <property type="evidence" value="ECO:0007669"/>
    <property type="project" value="InterPro"/>
</dbReference>